<feature type="transmembrane region" description="Helical" evidence="7">
    <location>
        <begin position="510"/>
        <end position="530"/>
    </location>
</feature>
<feature type="compositionally biased region" description="Polar residues" evidence="6">
    <location>
        <begin position="17"/>
        <end position="37"/>
    </location>
</feature>
<keyword evidence="3 7" id="KW-0812">Transmembrane</keyword>
<evidence type="ECO:0000313" key="8">
    <source>
        <dbReference type="EMBL" id="PIK57242.1"/>
    </source>
</evidence>
<feature type="transmembrane region" description="Helical" evidence="7">
    <location>
        <begin position="208"/>
        <end position="226"/>
    </location>
</feature>
<accession>A0A2G8LAH1</accession>
<feature type="compositionally biased region" description="Basic and acidic residues" evidence="6">
    <location>
        <begin position="535"/>
        <end position="552"/>
    </location>
</feature>
<feature type="region of interest" description="Disordered" evidence="6">
    <location>
        <begin position="535"/>
        <end position="558"/>
    </location>
</feature>
<dbReference type="GO" id="GO:0022857">
    <property type="term" value="F:transmembrane transporter activity"/>
    <property type="evidence" value="ECO:0007669"/>
    <property type="project" value="InterPro"/>
</dbReference>
<feature type="transmembrane region" description="Helical" evidence="7">
    <location>
        <begin position="472"/>
        <end position="490"/>
    </location>
</feature>
<proteinExistence type="inferred from homology"/>
<feature type="transmembrane region" description="Helical" evidence="7">
    <location>
        <begin position="331"/>
        <end position="348"/>
    </location>
</feature>
<dbReference type="PANTHER" id="PTHR11119">
    <property type="entry name" value="XANTHINE-URACIL / VITAMIN C PERMEASE FAMILY MEMBER"/>
    <property type="match status" value="1"/>
</dbReference>
<reference evidence="8 9" key="1">
    <citation type="journal article" date="2017" name="PLoS Biol.">
        <title>The sea cucumber genome provides insights into morphological evolution and visceral regeneration.</title>
        <authorList>
            <person name="Zhang X."/>
            <person name="Sun L."/>
            <person name="Yuan J."/>
            <person name="Sun Y."/>
            <person name="Gao Y."/>
            <person name="Zhang L."/>
            <person name="Li S."/>
            <person name="Dai H."/>
            <person name="Hamel J.F."/>
            <person name="Liu C."/>
            <person name="Yu Y."/>
            <person name="Liu S."/>
            <person name="Lin W."/>
            <person name="Guo K."/>
            <person name="Jin S."/>
            <person name="Xu P."/>
            <person name="Storey K.B."/>
            <person name="Huan P."/>
            <person name="Zhang T."/>
            <person name="Zhou Y."/>
            <person name="Zhang J."/>
            <person name="Lin C."/>
            <person name="Li X."/>
            <person name="Xing L."/>
            <person name="Huo D."/>
            <person name="Sun M."/>
            <person name="Wang L."/>
            <person name="Mercier A."/>
            <person name="Li F."/>
            <person name="Yang H."/>
            <person name="Xiang J."/>
        </authorList>
    </citation>
    <scope>NUCLEOTIDE SEQUENCE [LARGE SCALE GENOMIC DNA]</scope>
    <source>
        <strain evidence="8">Shaxun</strain>
        <tissue evidence="8">Muscle</tissue>
    </source>
</reference>
<dbReference type="OrthoDB" id="1641903at2759"/>
<evidence type="ECO:0000256" key="7">
    <source>
        <dbReference type="SAM" id="Phobius"/>
    </source>
</evidence>
<dbReference type="AlphaFoldDB" id="A0A2G8LAH1"/>
<feature type="transmembrane region" description="Helical" evidence="7">
    <location>
        <begin position="440"/>
        <end position="460"/>
    </location>
</feature>
<dbReference type="InterPro" id="IPR006043">
    <property type="entry name" value="NCS2"/>
</dbReference>
<gene>
    <name evidence="8" type="ORF">BSL78_05812</name>
</gene>
<evidence type="ECO:0000256" key="3">
    <source>
        <dbReference type="ARBA" id="ARBA00022692"/>
    </source>
</evidence>
<feature type="transmembrane region" description="Helical" evidence="7">
    <location>
        <begin position="267"/>
        <end position="292"/>
    </location>
</feature>
<dbReference type="GO" id="GO:0016020">
    <property type="term" value="C:membrane"/>
    <property type="evidence" value="ECO:0007669"/>
    <property type="project" value="UniProtKB-SubCell"/>
</dbReference>
<evidence type="ECO:0000256" key="1">
    <source>
        <dbReference type="ARBA" id="ARBA00004141"/>
    </source>
</evidence>
<feature type="region of interest" description="Disordered" evidence="6">
    <location>
        <begin position="1"/>
        <end position="37"/>
    </location>
</feature>
<dbReference type="EMBL" id="MRZV01000148">
    <property type="protein sequence ID" value="PIK57242.1"/>
    <property type="molecule type" value="Genomic_DNA"/>
</dbReference>
<dbReference type="Proteomes" id="UP000230750">
    <property type="component" value="Unassembled WGS sequence"/>
</dbReference>
<keyword evidence="5 7" id="KW-0472">Membrane</keyword>
<keyword evidence="4 7" id="KW-1133">Transmembrane helix</keyword>
<evidence type="ECO:0000313" key="9">
    <source>
        <dbReference type="Proteomes" id="UP000230750"/>
    </source>
</evidence>
<dbReference type="Pfam" id="PF00860">
    <property type="entry name" value="Xan_ur_permease"/>
    <property type="match status" value="1"/>
</dbReference>
<sequence length="592" mass="64083">MEMNSEEEIRKVEQGEANGNLQEPNNRSLESQGESDNDVIHSNRNILKSSELEEKLIYGITDRPPLTTTLVMAFQHFAIAISGCLALPFILSGPLCFDREGLSRLIATNLFVCGISSFLQTMFGTRLPIIQGPAAAFVVPTLSILGLKGQCPPLPHVNSTMEERTMHQEEAYGRLAEVQGALLIAAFVQCLIGFTGSIGFISRYIGPIPIAVAIANVGISLIPIIINTSKSHWGVAIGGMFLIILFSQFFAKWNIPCRGKDTFRRLFTFFPIFFSAMISWIICAILTVTNVFPDDPSEYGYLARTDIDLSVVSNAPWIYVPYPGQWGMPRFFISGIAGMIAGVFASILQSVGDYFSFALICGIPPPPTHALNRGVGMEGLACVLAAVCGTGNGYTSYNGNIAAVSLTKVGSRRVILVTSLMFTITGVIAKFSAFCSTIPSPILGGVIAVVLAMITGIGLANLSKVKMNTSRNLFIVGFSFFLAIGCPQYVSSNPGVINTGLSTFDDVVRVILNNGMFVGGFTAGLLDSLITGTPEERGLRRNEPSKEEERNNVSEGNTNSEKAAVYDLPFGSDWIARVKWFQFLPFSPTYKG</sequence>
<feature type="transmembrane region" description="Helical" evidence="7">
    <location>
        <begin position="414"/>
        <end position="434"/>
    </location>
</feature>
<organism evidence="8 9">
    <name type="scientific">Stichopus japonicus</name>
    <name type="common">Sea cucumber</name>
    <dbReference type="NCBI Taxonomy" id="307972"/>
    <lineage>
        <taxon>Eukaryota</taxon>
        <taxon>Metazoa</taxon>
        <taxon>Echinodermata</taxon>
        <taxon>Eleutherozoa</taxon>
        <taxon>Echinozoa</taxon>
        <taxon>Holothuroidea</taxon>
        <taxon>Aspidochirotacea</taxon>
        <taxon>Aspidochirotida</taxon>
        <taxon>Stichopodidae</taxon>
        <taxon>Apostichopus</taxon>
    </lineage>
</organism>
<evidence type="ECO:0000256" key="4">
    <source>
        <dbReference type="ARBA" id="ARBA00022989"/>
    </source>
</evidence>
<feature type="transmembrane region" description="Helical" evidence="7">
    <location>
        <begin position="181"/>
        <end position="201"/>
    </location>
</feature>
<evidence type="ECO:0000256" key="5">
    <source>
        <dbReference type="ARBA" id="ARBA00023136"/>
    </source>
</evidence>
<keyword evidence="9" id="KW-1185">Reference proteome</keyword>
<comment type="similarity">
    <text evidence="2">Belongs to the nucleobase:cation symporter-2 (NCS2) (TC 2.A.40) family.</text>
</comment>
<comment type="caution">
    <text evidence="8">The sequence shown here is derived from an EMBL/GenBank/DDBJ whole genome shotgun (WGS) entry which is preliminary data.</text>
</comment>
<feature type="transmembrane region" description="Helical" evidence="7">
    <location>
        <begin position="73"/>
        <end position="93"/>
    </location>
</feature>
<comment type="subcellular location">
    <subcellularLocation>
        <location evidence="1">Membrane</location>
        <topology evidence="1">Multi-pass membrane protein</topology>
    </subcellularLocation>
</comment>
<dbReference type="STRING" id="307972.A0A2G8LAH1"/>
<feature type="transmembrane region" description="Helical" evidence="7">
    <location>
        <begin position="105"/>
        <end position="123"/>
    </location>
</feature>
<evidence type="ECO:0000256" key="6">
    <source>
        <dbReference type="SAM" id="MobiDB-lite"/>
    </source>
</evidence>
<evidence type="ECO:0000256" key="2">
    <source>
        <dbReference type="ARBA" id="ARBA00008821"/>
    </source>
</evidence>
<name>A0A2G8LAH1_STIJA</name>
<protein>
    <submittedName>
        <fullName evidence="8">Putative solute carrier family 23 member 1-like</fullName>
    </submittedName>
</protein>
<feature type="transmembrane region" description="Helical" evidence="7">
    <location>
        <begin position="232"/>
        <end position="255"/>
    </location>
</feature>